<organism evidence="1 2">
    <name type="scientific">Holothuria leucospilota</name>
    <name type="common">Black long sea cucumber</name>
    <name type="synonym">Mertensiothuria leucospilota</name>
    <dbReference type="NCBI Taxonomy" id="206669"/>
    <lineage>
        <taxon>Eukaryota</taxon>
        <taxon>Metazoa</taxon>
        <taxon>Echinodermata</taxon>
        <taxon>Eleutherozoa</taxon>
        <taxon>Echinozoa</taxon>
        <taxon>Holothuroidea</taxon>
        <taxon>Aspidochirotacea</taxon>
        <taxon>Aspidochirotida</taxon>
        <taxon>Holothuriidae</taxon>
        <taxon>Holothuria</taxon>
    </lineage>
</organism>
<gene>
    <name evidence="1" type="ORF">HOLleu_25240</name>
</gene>
<dbReference type="InterPro" id="IPR005312">
    <property type="entry name" value="DUF1759"/>
</dbReference>
<dbReference type="EMBL" id="JAIZAY010000012">
    <property type="protein sequence ID" value="KAJ8031888.1"/>
    <property type="molecule type" value="Genomic_DNA"/>
</dbReference>
<keyword evidence="2" id="KW-1185">Reference proteome</keyword>
<evidence type="ECO:0000313" key="2">
    <source>
        <dbReference type="Proteomes" id="UP001152320"/>
    </source>
</evidence>
<sequence length="148" mass="16706">MQTLNMSINMPKPDLQVFRGNPGIYYSFINNFEARVATKLTDDRQKLTYLLQVCGGDAKDSIACCVLMDPRLGYHRAKEILAQQFGQPHVVAHSLIDKVVNRPAIKPNDYKVLAELARQIRRCEVTLSHSGYTADLDSTDTLLKIQQL</sequence>
<reference evidence="1" key="1">
    <citation type="submission" date="2021-10" db="EMBL/GenBank/DDBJ databases">
        <title>Tropical sea cucumber genome reveals ecological adaptation and Cuvierian tubules defense mechanism.</title>
        <authorList>
            <person name="Chen T."/>
        </authorList>
    </citation>
    <scope>NUCLEOTIDE SEQUENCE</scope>
    <source>
        <strain evidence="1">Nanhai2018</strain>
        <tissue evidence="1">Muscle</tissue>
    </source>
</reference>
<name>A0A9Q1H3V3_HOLLE</name>
<dbReference type="PANTHER" id="PTHR47331">
    <property type="entry name" value="PHD-TYPE DOMAIN-CONTAINING PROTEIN"/>
    <property type="match status" value="1"/>
</dbReference>
<dbReference type="Pfam" id="PF03564">
    <property type="entry name" value="DUF1759"/>
    <property type="match status" value="1"/>
</dbReference>
<comment type="caution">
    <text evidence="1">The sequence shown here is derived from an EMBL/GenBank/DDBJ whole genome shotgun (WGS) entry which is preliminary data.</text>
</comment>
<proteinExistence type="predicted"/>
<dbReference type="OrthoDB" id="6283219at2759"/>
<dbReference type="Proteomes" id="UP001152320">
    <property type="component" value="Chromosome 12"/>
</dbReference>
<protein>
    <submittedName>
        <fullName evidence="1">Uncharacterized protein</fullName>
    </submittedName>
</protein>
<evidence type="ECO:0000313" key="1">
    <source>
        <dbReference type="EMBL" id="KAJ8031888.1"/>
    </source>
</evidence>
<accession>A0A9Q1H3V3</accession>
<dbReference type="AlphaFoldDB" id="A0A9Q1H3V3"/>